<organism evidence="1">
    <name type="scientific">Anguilla anguilla</name>
    <name type="common">European freshwater eel</name>
    <name type="synonym">Muraena anguilla</name>
    <dbReference type="NCBI Taxonomy" id="7936"/>
    <lineage>
        <taxon>Eukaryota</taxon>
        <taxon>Metazoa</taxon>
        <taxon>Chordata</taxon>
        <taxon>Craniata</taxon>
        <taxon>Vertebrata</taxon>
        <taxon>Euteleostomi</taxon>
        <taxon>Actinopterygii</taxon>
        <taxon>Neopterygii</taxon>
        <taxon>Teleostei</taxon>
        <taxon>Anguilliformes</taxon>
        <taxon>Anguillidae</taxon>
        <taxon>Anguilla</taxon>
    </lineage>
</organism>
<dbReference type="EMBL" id="GBXM01024268">
    <property type="protein sequence ID" value="JAH84309.1"/>
    <property type="molecule type" value="Transcribed_RNA"/>
</dbReference>
<reference evidence="1" key="1">
    <citation type="submission" date="2014-11" db="EMBL/GenBank/DDBJ databases">
        <authorList>
            <person name="Amaro Gonzalez C."/>
        </authorList>
    </citation>
    <scope>NUCLEOTIDE SEQUENCE</scope>
</reference>
<sequence>MSDIERRLAQRSRSNYFVVVKSGSSPIY</sequence>
<dbReference type="AlphaFoldDB" id="A0A0E9W1Q6"/>
<name>A0A0E9W1Q6_ANGAN</name>
<proteinExistence type="predicted"/>
<accession>A0A0E9W1Q6</accession>
<evidence type="ECO:0000313" key="1">
    <source>
        <dbReference type="EMBL" id="JAH84309.1"/>
    </source>
</evidence>
<protein>
    <submittedName>
        <fullName evidence="1">Uncharacterized protein</fullName>
    </submittedName>
</protein>
<reference evidence="1" key="2">
    <citation type="journal article" date="2015" name="Fish Shellfish Immunol.">
        <title>Early steps in the European eel (Anguilla anguilla)-Vibrio vulnificus interaction in the gills: Role of the RtxA13 toxin.</title>
        <authorList>
            <person name="Callol A."/>
            <person name="Pajuelo D."/>
            <person name="Ebbesson L."/>
            <person name="Teles M."/>
            <person name="MacKenzie S."/>
            <person name="Amaro C."/>
        </authorList>
    </citation>
    <scope>NUCLEOTIDE SEQUENCE</scope>
</reference>